<proteinExistence type="predicted"/>
<gene>
    <name evidence="6" type="ORF">GLX27_001088</name>
</gene>
<dbReference type="PANTHER" id="PTHR28304:SF2">
    <property type="entry name" value="PEROXISOMAL MEMBRANE PROTEIN PEX29"/>
    <property type="match status" value="1"/>
</dbReference>
<keyword evidence="4" id="KW-0472">Membrane</keyword>
<evidence type="ECO:0000256" key="3">
    <source>
        <dbReference type="ARBA" id="ARBA00022989"/>
    </source>
</evidence>
<sequence>MAPEPVTTENLAQLVGAPSPASPTSETKDERGSISPKSARSSTSLSRRASASMHSMIIGSMVNVKGEPPRLPTEKRKAPLSLATTSVNFRGFVQKSGPVFYFQDNVESTLMWDDWPWTVMWMGIWAVLCTYTALTQRSTPASCFACRPPSS</sequence>
<evidence type="ECO:0000256" key="1">
    <source>
        <dbReference type="ARBA" id="ARBA00004141"/>
    </source>
</evidence>
<dbReference type="InterPro" id="IPR052816">
    <property type="entry name" value="Peroxisomal_Membrane_PEX28-32"/>
</dbReference>
<keyword evidence="7" id="KW-1185">Reference proteome</keyword>
<evidence type="ECO:0000313" key="6">
    <source>
        <dbReference type="EMBL" id="WFD46453.1"/>
    </source>
</evidence>
<protein>
    <submittedName>
        <fullName evidence="6">Uncharacterized protein</fullName>
    </submittedName>
</protein>
<feature type="region of interest" description="Disordered" evidence="5">
    <location>
        <begin position="1"/>
        <end position="54"/>
    </location>
</feature>
<feature type="compositionally biased region" description="Low complexity" evidence="5">
    <location>
        <begin position="38"/>
        <end position="52"/>
    </location>
</feature>
<accession>A0ABY8ELM7</accession>
<dbReference type="PANTHER" id="PTHR28304">
    <property type="entry name" value="PEROXISOMAL MEMBRANE PROTEIN PEX29"/>
    <property type="match status" value="1"/>
</dbReference>
<name>A0ABY8ELM7_MALFU</name>
<evidence type="ECO:0000313" key="7">
    <source>
        <dbReference type="Proteomes" id="UP000818624"/>
    </source>
</evidence>
<keyword evidence="2" id="KW-0812">Transmembrane</keyword>
<evidence type="ECO:0000256" key="5">
    <source>
        <dbReference type="SAM" id="MobiDB-lite"/>
    </source>
</evidence>
<comment type="subcellular location">
    <subcellularLocation>
        <location evidence="1">Membrane</location>
        <topology evidence="1">Multi-pass membrane protein</topology>
    </subcellularLocation>
</comment>
<evidence type="ECO:0000256" key="2">
    <source>
        <dbReference type="ARBA" id="ARBA00022692"/>
    </source>
</evidence>
<reference evidence="6 7" key="1">
    <citation type="journal article" date="2020" name="Elife">
        <title>Loss of centromere function drives karyotype evolution in closely related Malassezia species.</title>
        <authorList>
            <person name="Sankaranarayanan S.R."/>
            <person name="Ianiri G."/>
            <person name="Coelho M.A."/>
            <person name="Reza M.H."/>
            <person name="Thimmappa B.C."/>
            <person name="Ganguly P."/>
            <person name="Vadnala R.N."/>
            <person name="Sun S."/>
            <person name="Siddharthan R."/>
            <person name="Tellgren-Roth C."/>
            <person name="Dawson T.L."/>
            <person name="Heitman J."/>
            <person name="Sanyal K."/>
        </authorList>
    </citation>
    <scope>NUCLEOTIDE SEQUENCE [LARGE SCALE GENOMIC DNA]</scope>
    <source>
        <strain evidence="6">CBS14141</strain>
    </source>
</reference>
<keyword evidence="3" id="KW-1133">Transmembrane helix</keyword>
<organism evidence="6 7">
    <name type="scientific">Malassezia furfur</name>
    <name type="common">Pityriasis versicolor infection agent</name>
    <name type="synonym">Pityrosporum furfur</name>
    <dbReference type="NCBI Taxonomy" id="55194"/>
    <lineage>
        <taxon>Eukaryota</taxon>
        <taxon>Fungi</taxon>
        <taxon>Dikarya</taxon>
        <taxon>Basidiomycota</taxon>
        <taxon>Ustilaginomycotina</taxon>
        <taxon>Malasseziomycetes</taxon>
        <taxon>Malasseziales</taxon>
        <taxon>Malasseziaceae</taxon>
        <taxon>Malassezia</taxon>
    </lineage>
</organism>
<dbReference type="EMBL" id="CP046234">
    <property type="protein sequence ID" value="WFD46453.1"/>
    <property type="molecule type" value="Genomic_DNA"/>
</dbReference>
<evidence type="ECO:0000256" key="4">
    <source>
        <dbReference type="ARBA" id="ARBA00023136"/>
    </source>
</evidence>
<dbReference type="Proteomes" id="UP000818624">
    <property type="component" value="Chromosome 1"/>
</dbReference>